<comment type="caution">
    <text evidence="1">The sequence shown here is derived from an EMBL/GenBank/DDBJ whole genome shotgun (WGS) entry which is preliminary data.</text>
</comment>
<gene>
    <name evidence="1" type="ORF">NYO99_20550</name>
</gene>
<reference evidence="1" key="1">
    <citation type="submission" date="2022-08" db="EMBL/GenBank/DDBJ databases">
        <title>Genome sequencing of Pelomonas sp. UHG3.</title>
        <authorList>
            <person name="So Y."/>
        </authorList>
    </citation>
    <scope>NUCLEOTIDE SEQUENCE</scope>
    <source>
        <strain evidence="1">UHG3</strain>
    </source>
</reference>
<dbReference type="Proteomes" id="UP001076464">
    <property type="component" value="Unassembled WGS sequence"/>
</dbReference>
<evidence type="ECO:0000313" key="1">
    <source>
        <dbReference type="EMBL" id="MCY4747374.1"/>
    </source>
</evidence>
<sequence length="75" mass="8418">MSSTRLPRLVGTVGAVLTAGWLLAETIWFYGFTRFYFPGTSALPLAAQASAIAVLWAYCLALAITRRWQPWRRRA</sequence>
<protein>
    <submittedName>
        <fullName evidence="1">Uncharacterized protein</fullName>
    </submittedName>
</protein>
<accession>A0ACC6CGB4</accession>
<proteinExistence type="predicted"/>
<keyword evidence="2" id="KW-1185">Reference proteome</keyword>
<name>A0ACC6CGB4_9BURK</name>
<organism evidence="1 2">
    <name type="scientific">Roseateles hydrophilus</name>
    <dbReference type="NCBI Taxonomy" id="2975054"/>
    <lineage>
        <taxon>Bacteria</taxon>
        <taxon>Pseudomonadati</taxon>
        <taxon>Pseudomonadota</taxon>
        <taxon>Betaproteobacteria</taxon>
        <taxon>Burkholderiales</taxon>
        <taxon>Sphaerotilaceae</taxon>
        <taxon>Roseateles</taxon>
    </lineage>
</organism>
<dbReference type="EMBL" id="JAPPUY010000006">
    <property type="protein sequence ID" value="MCY4747374.1"/>
    <property type="molecule type" value="Genomic_DNA"/>
</dbReference>
<evidence type="ECO:0000313" key="2">
    <source>
        <dbReference type="Proteomes" id="UP001076464"/>
    </source>
</evidence>